<dbReference type="PANTHER" id="PTHR21339">
    <property type="entry name" value="RADICAL S-ADENOSYL METHIONINE DOMAIN-CONTAINING PROTEIN 2"/>
    <property type="match status" value="1"/>
</dbReference>
<dbReference type="Pfam" id="PF04055">
    <property type="entry name" value="Radical_SAM"/>
    <property type="match status" value="1"/>
</dbReference>
<evidence type="ECO:0000313" key="11">
    <source>
        <dbReference type="Proteomes" id="UP000317982"/>
    </source>
</evidence>
<dbReference type="Proteomes" id="UP000317982">
    <property type="component" value="Unassembled WGS sequence"/>
</dbReference>
<evidence type="ECO:0000256" key="8">
    <source>
        <dbReference type="ARBA" id="ARBA00039667"/>
    </source>
</evidence>
<dbReference type="RefSeq" id="WP_142709729.1">
    <property type="nucleotide sequence ID" value="NZ_VIRS01000054.1"/>
</dbReference>
<reference evidence="10 11" key="1">
    <citation type="submission" date="2019-07" db="EMBL/GenBank/DDBJ databases">
        <title>Cryptosporangium phraense sp. nov., isolated from plant litter.</title>
        <authorList>
            <person name="Suriyachadkun C."/>
        </authorList>
    </citation>
    <scope>NUCLEOTIDE SEQUENCE [LARGE SCALE GENOMIC DNA]</scope>
    <source>
        <strain evidence="10 11">A-T 5661</strain>
    </source>
</reference>
<dbReference type="SFLD" id="SFLDS00029">
    <property type="entry name" value="Radical_SAM"/>
    <property type="match status" value="1"/>
</dbReference>
<dbReference type="GO" id="GO:0003824">
    <property type="term" value="F:catalytic activity"/>
    <property type="evidence" value="ECO:0007669"/>
    <property type="project" value="InterPro"/>
</dbReference>
<dbReference type="InParanoid" id="A0A545AEV2"/>
<keyword evidence="11" id="KW-1185">Reference proteome</keyword>
<name>A0A545AEV2_9ACTN</name>
<dbReference type="InterPro" id="IPR058240">
    <property type="entry name" value="rSAM_sf"/>
</dbReference>
<feature type="domain" description="Radical SAM core" evidence="9">
    <location>
        <begin position="7"/>
        <end position="230"/>
    </location>
</feature>
<dbReference type="InterPro" id="IPR051196">
    <property type="entry name" value="RSAD2/Viperin_antiviral"/>
</dbReference>
<keyword evidence="6" id="KW-0411">Iron-sulfur</keyword>
<organism evidence="10 11">
    <name type="scientific">Cryptosporangium phraense</name>
    <dbReference type="NCBI Taxonomy" id="2593070"/>
    <lineage>
        <taxon>Bacteria</taxon>
        <taxon>Bacillati</taxon>
        <taxon>Actinomycetota</taxon>
        <taxon>Actinomycetes</taxon>
        <taxon>Cryptosporangiales</taxon>
        <taxon>Cryptosporangiaceae</taxon>
        <taxon>Cryptosporangium</taxon>
    </lineage>
</organism>
<dbReference type="CDD" id="cd01335">
    <property type="entry name" value="Radical_SAM"/>
    <property type="match status" value="1"/>
</dbReference>
<dbReference type="PANTHER" id="PTHR21339:SF0">
    <property type="entry name" value="S-ADENOSYLMETHIONINE-DEPENDENT NUCLEOTIDE DEHYDRATASE RSAD2"/>
    <property type="match status" value="1"/>
</dbReference>
<dbReference type="PROSITE" id="PS51918">
    <property type="entry name" value="RADICAL_SAM"/>
    <property type="match status" value="1"/>
</dbReference>
<evidence type="ECO:0000256" key="4">
    <source>
        <dbReference type="ARBA" id="ARBA00022723"/>
    </source>
</evidence>
<gene>
    <name evidence="10" type="ORF">FL583_37795</name>
</gene>
<keyword evidence="4" id="KW-0479">Metal-binding</keyword>
<dbReference type="SUPFAM" id="SSF102114">
    <property type="entry name" value="Radical SAM enzymes"/>
    <property type="match status" value="1"/>
</dbReference>
<dbReference type="SFLD" id="SFLDG01088">
    <property type="entry name" value="antiviral_proteins"/>
    <property type="match status" value="1"/>
</dbReference>
<dbReference type="NCBIfam" id="NF038283">
    <property type="entry name" value="viperin_w_prok"/>
    <property type="match status" value="1"/>
</dbReference>
<keyword evidence="5" id="KW-0408">Iron</keyword>
<evidence type="ECO:0000256" key="5">
    <source>
        <dbReference type="ARBA" id="ARBA00023004"/>
    </source>
</evidence>
<dbReference type="GO" id="GO:0051607">
    <property type="term" value="P:defense response to virus"/>
    <property type="evidence" value="ECO:0007669"/>
    <property type="project" value="UniProtKB-KW"/>
</dbReference>
<evidence type="ECO:0000256" key="7">
    <source>
        <dbReference type="ARBA" id="ARBA00023118"/>
    </source>
</evidence>
<evidence type="ECO:0000313" key="10">
    <source>
        <dbReference type="EMBL" id="TQS39843.1"/>
    </source>
</evidence>
<evidence type="ECO:0000256" key="2">
    <source>
        <dbReference type="ARBA" id="ARBA00022485"/>
    </source>
</evidence>
<accession>A0A545AEV2</accession>
<dbReference type="GO" id="GO:0046872">
    <property type="term" value="F:metal ion binding"/>
    <property type="evidence" value="ECO:0007669"/>
    <property type="project" value="UniProtKB-KW"/>
</dbReference>
<comment type="caution">
    <text evidence="10">The sequence shown here is derived from an EMBL/GenBank/DDBJ whole genome shotgun (WGS) entry which is preliminary data.</text>
</comment>
<dbReference type="InterPro" id="IPR013785">
    <property type="entry name" value="Aldolase_TIM"/>
</dbReference>
<protein>
    <recommendedName>
        <fullName evidence="8">S-adenosylmethionine-dependent nucleotide dehydratase</fullName>
    </recommendedName>
</protein>
<evidence type="ECO:0000259" key="9">
    <source>
        <dbReference type="PROSITE" id="PS51918"/>
    </source>
</evidence>
<dbReference type="SFLD" id="SFLDG01067">
    <property type="entry name" value="SPASM/twitch_domain_containing"/>
    <property type="match status" value="1"/>
</dbReference>
<proteinExistence type="predicted"/>
<evidence type="ECO:0000256" key="3">
    <source>
        <dbReference type="ARBA" id="ARBA00022691"/>
    </source>
</evidence>
<dbReference type="OrthoDB" id="9782387at2"/>
<keyword evidence="7" id="KW-0051">Antiviral defense</keyword>
<dbReference type="GO" id="GO:0051539">
    <property type="term" value="F:4 iron, 4 sulfur cluster binding"/>
    <property type="evidence" value="ECO:0007669"/>
    <property type="project" value="UniProtKB-KW"/>
</dbReference>
<evidence type="ECO:0000256" key="6">
    <source>
        <dbReference type="ARBA" id="ARBA00023014"/>
    </source>
</evidence>
<dbReference type="EMBL" id="VIRS01000054">
    <property type="protein sequence ID" value="TQS39843.1"/>
    <property type="molecule type" value="Genomic_DNA"/>
</dbReference>
<sequence>MTSSARSSRLPISTVNFHVWQPCNMHCHFCFATFRDVRSDVLPAGHLERSEARMVIAALGRYGFEKITFAGGEPLLCPWLPDLLREAKAHGMATSIVTNGSLLDEEYLARTHTDLDWLALSIDSVDPTVLRLTGRQTRGRPLSEVDYLHLCATAASLGIAIKINTVVTAANWHEDLTGFLADARPHRWKAMRVLPMADQNSGAVEAFLISSEQFWTYVDRHRALRCLGIDIVAEDNNDMLGTYVMVDPAGRFVDNLDGRYRYSAPILQVGAEKALGQIRLDRSGFLRRGGEYQWVR</sequence>
<dbReference type="Gene3D" id="3.20.20.70">
    <property type="entry name" value="Aldolase class I"/>
    <property type="match status" value="1"/>
</dbReference>
<dbReference type="AlphaFoldDB" id="A0A545AEV2"/>
<evidence type="ECO:0000256" key="1">
    <source>
        <dbReference type="ARBA" id="ARBA00001966"/>
    </source>
</evidence>
<dbReference type="InterPro" id="IPR007197">
    <property type="entry name" value="rSAM"/>
</dbReference>
<keyword evidence="3" id="KW-0949">S-adenosyl-L-methionine</keyword>
<keyword evidence="2" id="KW-0004">4Fe-4S</keyword>
<comment type="cofactor">
    <cofactor evidence="1">
        <name>[4Fe-4S] cluster</name>
        <dbReference type="ChEBI" id="CHEBI:49883"/>
    </cofactor>
</comment>